<dbReference type="Proteomes" id="UP000059680">
    <property type="component" value="Chromosome 1"/>
</dbReference>
<name>A0A0P0UXQ5_ORYSJ</name>
<gene>
    <name evidence="1" type="ordered locus">Os01g0134850</name>
    <name evidence="1" type="ORF">OSNPB_010134850</name>
</gene>
<keyword evidence="2" id="KW-1185">Reference proteome</keyword>
<evidence type="ECO:0000313" key="1">
    <source>
        <dbReference type="EMBL" id="BAS70253.1"/>
    </source>
</evidence>
<protein>
    <submittedName>
        <fullName evidence="1">Os01g0134850 protein</fullName>
    </submittedName>
</protein>
<dbReference type="PaxDb" id="39947-A0A0P0UXQ5"/>
<dbReference type="InParanoid" id="A0A0P0UXQ5"/>
<organism evidence="1 2">
    <name type="scientific">Oryza sativa subsp. japonica</name>
    <name type="common">Rice</name>
    <dbReference type="NCBI Taxonomy" id="39947"/>
    <lineage>
        <taxon>Eukaryota</taxon>
        <taxon>Viridiplantae</taxon>
        <taxon>Streptophyta</taxon>
        <taxon>Embryophyta</taxon>
        <taxon>Tracheophyta</taxon>
        <taxon>Spermatophyta</taxon>
        <taxon>Magnoliopsida</taxon>
        <taxon>Liliopsida</taxon>
        <taxon>Poales</taxon>
        <taxon>Poaceae</taxon>
        <taxon>BOP clade</taxon>
        <taxon>Oryzoideae</taxon>
        <taxon>Oryzeae</taxon>
        <taxon>Oryzinae</taxon>
        <taxon>Oryza</taxon>
        <taxon>Oryza sativa</taxon>
    </lineage>
</organism>
<accession>A0A0P0UXQ5</accession>
<reference evidence="1 2" key="2">
    <citation type="journal article" date="2013" name="Plant Cell Physiol.">
        <title>Rice Annotation Project Database (RAP-DB): an integrative and interactive database for rice genomics.</title>
        <authorList>
            <person name="Sakai H."/>
            <person name="Lee S.S."/>
            <person name="Tanaka T."/>
            <person name="Numa H."/>
            <person name="Kim J."/>
            <person name="Kawahara Y."/>
            <person name="Wakimoto H."/>
            <person name="Yang C.C."/>
            <person name="Iwamoto M."/>
            <person name="Abe T."/>
            <person name="Yamada Y."/>
            <person name="Muto A."/>
            <person name="Inokuchi H."/>
            <person name="Ikemura T."/>
            <person name="Matsumoto T."/>
            <person name="Sasaki T."/>
            <person name="Itoh T."/>
        </authorList>
    </citation>
    <scope>NUCLEOTIDE SEQUENCE [LARGE SCALE GENOMIC DNA]</scope>
    <source>
        <strain evidence="2">cv. Nipponbare</strain>
    </source>
</reference>
<sequence length="177" mass="19789">MYFLPEVPEPRDLVHGEYLQVHHLEIHPGRRSMDEHLGAARRLVVVHPERAHDLAPFPRFRHDHAAADRATVVRANLDAHGVAAPVRRPRALQADPPGHAVRDFGRRRARELPAEAVPLAGTVRRQHVPPAGPRPGLVGVVFRSGQRMRRWRLRRRVVVHGQCAGARRGPAGHCQAA</sequence>
<evidence type="ECO:0000313" key="2">
    <source>
        <dbReference type="Proteomes" id="UP000059680"/>
    </source>
</evidence>
<proteinExistence type="predicted"/>
<reference evidence="2" key="1">
    <citation type="journal article" date="2005" name="Nature">
        <title>The map-based sequence of the rice genome.</title>
        <authorList>
            <consortium name="International rice genome sequencing project (IRGSP)"/>
            <person name="Matsumoto T."/>
            <person name="Wu J."/>
            <person name="Kanamori H."/>
            <person name="Katayose Y."/>
            <person name="Fujisawa M."/>
            <person name="Namiki N."/>
            <person name="Mizuno H."/>
            <person name="Yamamoto K."/>
            <person name="Antonio B.A."/>
            <person name="Baba T."/>
            <person name="Sakata K."/>
            <person name="Nagamura Y."/>
            <person name="Aoki H."/>
            <person name="Arikawa K."/>
            <person name="Arita K."/>
            <person name="Bito T."/>
            <person name="Chiden Y."/>
            <person name="Fujitsuka N."/>
            <person name="Fukunaka R."/>
            <person name="Hamada M."/>
            <person name="Harada C."/>
            <person name="Hayashi A."/>
            <person name="Hijishita S."/>
            <person name="Honda M."/>
            <person name="Hosokawa S."/>
            <person name="Ichikawa Y."/>
            <person name="Idonuma A."/>
            <person name="Iijima M."/>
            <person name="Ikeda M."/>
            <person name="Ikeno M."/>
            <person name="Ito K."/>
            <person name="Ito S."/>
            <person name="Ito T."/>
            <person name="Ito Y."/>
            <person name="Ito Y."/>
            <person name="Iwabuchi A."/>
            <person name="Kamiya K."/>
            <person name="Karasawa W."/>
            <person name="Kurita K."/>
            <person name="Katagiri S."/>
            <person name="Kikuta A."/>
            <person name="Kobayashi H."/>
            <person name="Kobayashi N."/>
            <person name="Machita K."/>
            <person name="Maehara T."/>
            <person name="Masukawa M."/>
            <person name="Mizubayashi T."/>
            <person name="Mukai Y."/>
            <person name="Nagasaki H."/>
            <person name="Nagata Y."/>
            <person name="Naito S."/>
            <person name="Nakashima M."/>
            <person name="Nakama Y."/>
            <person name="Nakamichi Y."/>
            <person name="Nakamura M."/>
            <person name="Meguro A."/>
            <person name="Negishi M."/>
            <person name="Ohta I."/>
            <person name="Ohta T."/>
            <person name="Okamoto M."/>
            <person name="Ono N."/>
            <person name="Saji S."/>
            <person name="Sakaguchi M."/>
            <person name="Sakai K."/>
            <person name="Shibata M."/>
            <person name="Shimokawa T."/>
            <person name="Song J."/>
            <person name="Takazaki Y."/>
            <person name="Terasawa K."/>
            <person name="Tsugane M."/>
            <person name="Tsuji K."/>
            <person name="Ueda S."/>
            <person name="Waki K."/>
            <person name="Yamagata H."/>
            <person name="Yamamoto M."/>
            <person name="Yamamoto S."/>
            <person name="Yamane H."/>
            <person name="Yoshiki S."/>
            <person name="Yoshihara R."/>
            <person name="Yukawa K."/>
            <person name="Zhong H."/>
            <person name="Yano M."/>
            <person name="Yuan Q."/>
            <person name="Ouyang S."/>
            <person name="Liu J."/>
            <person name="Jones K.M."/>
            <person name="Gansberger K."/>
            <person name="Moffat K."/>
            <person name="Hill J."/>
            <person name="Bera J."/>
            <person name="Fadrosh D."/>
            <person name="Jin S."/>
            <person name="Johri S."/>
            <person name="Kim M."/>
            <person name="Overton L."/>
            <person name="Reardon M."/>
            <person name="Tsitrin T."/>
            <person name="Vuong H."/>
            <person name="Weaver B."/>
            <person name="Ciecko A."/>
            <person name="Tallon L."/>
            <person name="Jackson J."/>
            <person name="Pai G."/>
            <person name="Aken S.V."/>
            <person name="Utterback T."/>
            <person name="Reidmuller S."/>
            <person name="Feldblyum T."/>
            <person name="Hsiao J."/>
            <person name="Zismann V."/>
            <person name="Iobst S."/>
            <person name="de Vazeille A.R."/>
            <person name="Buell C.R."/>
            <person name="Ying K."/>
            <person name="Li Y."/>
            <person name="Lu T."/>
            <person name="Huang Y."/>
            <person name="Zhao Q."/>
            <person name="Feng Q."/>
            <person name="Zhang L."/>
            <person name="Zhu J."/>
            <person name="Weng Q."/>
            <person name="Mu J."/>
            <person name="Lu Y."/>
            <person name="Fan D."/>
            <person name="Liu Y."/>
            <person name="Guan J."/>
            <person name="Zhang Y."/>
            <person name="Yu S."/>
            <person name="Liu X."/>
            <person name="Zhang Y."/>
            <person name="Hong G."/>
            <person name="Han B."/>
            <person name="Choisne N."/>
            <person name="Demange N."/>
            <person name="Orjeda G."/>
            <person name="Samain S."/>
            <person name="Cattolico L."/>
            <person name="Pelletier E."/>
            <person name="Couloux A."/>
            <person name="Segurens B."/>
            <person name="Wincker P."/>
            <person name="D'Hont A."/>
            <person name="Scarpelli C."/>
            <person name="Weissenbach J."/>
            <person name="Salanoubat M."/>
            <person name="Quetier F."/>
            <person name="Yu Y."/>
            <person name="Kim H.R."/>
            <person name="Rambo T."/>
            <person name="Currie J."/>
            <person name="Collura K."/>
            <person name="Luo M."/>
            <person name="Yang T."/>
            <person name="Ammiraju J.S.S."/>
            <person name="Engler F."/>
            <person name="Soderlund C."/>
            <person name="Wing R.A."/>
            <person name="Palmer L.E."/>
            <person name="de la Bastide M."/>
            <person name="Spiegel L."/>
            <person name="Nascimento L."/>
            <person name="Zutavern T."/>
            <person name="O'Shaughnessy A."/>
            <person name="Dike S."/>
            <person name="Dedhia N."/>
            <person name="Preston R."/>
            <person name="Balija V."/>
            <person name="McCombie W.R."/>
            <person name="Chow T."/>
            <person name="Chen H."/>
            <person name="Chung M."/>
            <person name="Chen C."/>
            <person name="Shaw J."/>
            <person name="Wu H."/>
            <person name="Hsiao K."/>
            <person name="Chao Y."/>
            <person name="Chu M."/>
            <person name="Cheng C."/>
            <person name="Hour A."/>
            <person name="Lee P."/>
            <person name="Lin S."/>
            <person name="Lin Y."/>
            <person name="Liou J."/>
            <person name="Liu S."/>
            <person name="Hsing Y."/>
            <person name="Raghuvanshi S."/>
            <person name="Mohanty A."/>
            <person name="Bharti A.K."/>
            <person name="Gaur A."/>
            <person name="Gupta V."/>
            <person name="Kumar D."/>
            <person name="Ravi V."/>
            <person name="Vij S."/>
            <person name="Kapur A."/>
            <person name="Khurana P."/>
            <person name="Khurana P."/>
            <person name="Khurana J.P."/>
            <person name="Tyagi A.K."/>
            <person name="Gaikwad K."/>
            <person name="Singh A."/>
            <person name="Dalal V."/>
            <person name="Srivastava S."/>
            <person name="Dixit A."/>
            <person name="Pal A.K."/>
            <person name="Ghazi I.A."/>
            <person name="Yadav M."/>
            <person name="Pandit A."/>
            <person name="Bhargava A."/>
            <person name="Sureshbabu K."/>
            <person name="Batra K."/>
            <person name="Sharma T.R."/>
            <person name="Mohapatra T."/>
            <person name="Singh N.K."/>
            <person name="Messing J."/>
            <person name="Nelson A.B."/>
            <person name="Fuks G."/>
            <person name="Kavchok S."/>
            <person name="Keizer G."/>
            <person name="Linton E."/>
            <person name="Llaca V."/>
            <person name="Song R."/>
            <person name="Tanyolac B."/>
            <person name="Young S."/>
            <person name="Ho-Il K."/>
            <person name="Hahn J.H."/>
            <person name="Sangsakoo G."/>
            <person name="Vanavichit A."/>
            <person name="de Mattos Luiz.A.T."/>
            <person name="Zimmer P.D."/>
            <person name="Malone G."/>
            <person name="Dellagostin O."/>
            <person name="de Oliveira A.C."/>
            <person name="Bevan M."/>
            <person name="Bancroft I."/>
            <person name="Minx P."/>
            <person name="Cordum H."/>
            <person name="Wilson R."/>
            <person name="Cheng Z."/>
            <person name="Jin W."/>
            <person name="Jiang J."/>
            <person name="Leong S.A."/>
            <person name="Iwama H."/>
            <person name="Gojobori T."/>
            <person name="Itoh T."/>
            <person name="Niimura Y."/>
            <person name="Fujii Y."/>
            <person name="Habara T."/>
            <person name="Sakai H."/>
            <person name="Sato Y."/>
            <person name="Wilson G."/>
            <person name="Kumar K."/>
            <person name="McCouch S."/>
            <person name="Juretic N."/>
            <person name="Hoen D."/>
            <person name="Wright S."/>
            <person name="Bruskiewich R."/>
            <person name="Bureau T."/>
            <person name="Miyao A."/>
            <person name="Hirochika H."/>
            <person name="Nishikawa T."/>
            <person name="Kadowaki K."/>
            <person name="Sugiura M."/>
            <person name="Burr B."/>
            <person name="Sasaki T."/>
        </authorList>
    </citation>
    <scope>NUCLEOTIDE SEQUENCE [LARGE SCALE GENOMIC DNA]</scope>
    <source>
        <strain evidence="2">cv. Nipponbare</strain>
    </source>
</reference>
<dbReference type="EMBL" id="AP014957">
    <property type="protein sequence ID" value="BAS70253.1"/>
    <property type="molecule type" value="Genomic_DNA"/>
</dbReference>
<dbReference type="AlphaFoldDB" id="A0A0P0UXQ5"/>
<dbReference type="Gramene" id="Os01t0134850-00">
    <property type="protein sequence ID" value="Os01t0134850-00"/>
    <property type="gene ID" value="Os01g0134850"/>
</dbReference>
<reference evidence="1 2" key="3">
    <citation type="journal article" date="2013" name="Rice">
        <title>Improvement of the Oryza sativa Nipponbare reference genome using next generation sequence and optical map data.</title>
        <authorList>
            <person name="Kawahara Y."/>
            <person name="de la Bastide M."/>
            <person name="Hamilton J.P."/>
            <person name="Kanamori H."/>
            <person name="McCombie W.R."/>
            <person name="Ouyang S."/>
            <person name="Schwartz D.C."/>
            <person name="Tanaka T."/>
            <person name="Wu J."/>
            <person name="Zhou S."/>
            <person name="Childs K.L."/>
            <person name="Davidson R.M."/>
            <person name="Lin H."/>
            <person name="Quesada-Ocampo L."/>
            <person name="Vaillancourt B."/>
            <person name="Sakai H."/>
            <person name="Lee S.S."/>
            <person name="Kim J."/>
            <person name="Numa H."/>
            <person name="Itoh T."/>
            <person name="Buell C.R."/>
            <person name="Matsumoto T."/>
        </authorList>
    </citation>
    <scope>NUCLEOTIDE SEQUENCE [LARGE SCALE GENOMIC DNA]</scope>
    <source>
        <strain evidence="2">cv. Nipponbare</strain>
    </source>
</reference>
<feature type="non-terminal residue" evidence="1">
    <location>
        <position position="177"/>
    </location>
</feature>